<feature type="compositionally biased region" description="Basic and acidic residues" evidence="1">
    <location>
        <begin position="64"/>
        <end position="92"/>
    </location>
</feature>
<evidence type="ECO:0000313" key="2">
    <source>
        <dbReference type="EMBL" id="KAK7888729.1"/>
    </source>
</evidence>
<dbReference type="EMBL" id="JBBPFD010000018">
    <property type="protein sequence ID" value="KAK7888729.1"/>
    <property type="molecule type" value="Genomic_DNA"/>
</dbReference>
<evidence type="ECO:0000313" key="3">
    <source>
        <dbReference type="Proteomes" id="UP001460270"/>
    </source>
</evidence>
<feature type="compositionally biased region" description="Basic and acidic residues" evidence="1">
    <location>
        <begin position="1"/>
        <end position="14"/>
    </location>
</feature>
<reference evidence="3" key="1">
    <citation type="submission" date="2024-04" db="EMBL/GenBank/DDBJ databases">
        <title>Salinicola lusitanus LLJ914,a marine bacterium isolated from the Okinawa Trough.</title>
        <authorList>
            <person name="Li J."/>
        </authorList>
    </citation>
    <scope>NUCLEOTIDE SEQUENCE [LARGE SCALE GENOMIC DNA]</scope>
</reference>
<dbReference type="Proteomes" id="UP001460270">
    <property type="component" value="Unassembled WGS sequence"/>
</dbReference>
<proteinExistence type="predicted"/>
<sequence>MSCSPESKHGHEHGPAQTQTSGTGLQPDILAVFSLCEGSRRDDINECPSRRLIGRAAVPGSADLRLDQWEREEEKEKKERGERGREEREKREEKRKRERKRGERKREKERERRKREREKRRQREREERRAREREKRKSTRREREKKEDREIERRKRNREKRGRDLRPAPGHFPRVHLGSGGRQRRVPERGEGPADD</sequence>
<gene>
    <name evidence="2" type="ORF">WMY93_024289</name>
</gene>
<feature type="compositionally biased region" description="Basic and acidic residues" evidence="1">
    <location>
        <begin position="185"/>
        <end position="196"/>
    </location>
</feature>
<comment type="caution">
    <text evidence="2">The sequence shown here is derived from an EMBL/GenBank/DDBJ whole genome shotgun (WGS) entry which is preliminary data.</text>
</comment>
<protein>
    <submittedName>
        <fullName evidence="2">Uncharacterized protein</fullName>
    </submittedName>
</protein>
<evidence type="ECO:0000256" key="1">
    <source>
        <dbReference type="SAM" id="MobiDB-lite"/>
    </source>
</evidence>
<name>A0AAW0N3M6_9GOBI</name>
<feature type="region of interest" description="Disordered" evidence="1">
    <location>
        <begin position="1"/>
        <end position="26"/>
    </location>
</feature>
<keyword evidence="3" id="KW-1185">Reference proteome</keyword>
<accession>A0AAW0N3M6</accession>
<dbReference type="AlphaFoldDB" id="A0AAW0N3M6"/>
<feature type="compositionally biased region" description="Basic and acidic residues" evidence="1">
    <location>
        <begin position="119"/>
        <end position="153"/>
    </location>
</feature>
<organism evidence="2 3">
    <name type="scientific">Mugilogobius chulae</name>
    <name type="common">yellowstripe goby</name>
    <dbReference type="NCBI Taxonomy" id="88201"/>
    <lineage>
        <taxon>Eukaryota</taxon>
        <taxon>Metazoa</taxon>
        <taxon>Chordata</taxon>
        <taxon>Craniata</taxon>
        <taxon>Vertebrata</taxon>
        <taxon>Euteleostomi</taxon>
        <taxon>Actinopterygii</taxon>
        <taxon>Neopterygii</taxon>
        <taxon>Teleostei</taxon>
        <taxon>Neoteleostei</taxon>
        <taxon>Acanthomorphata</taxon>
        <taxon>Gobiaria</taxon>
        <taxon>Gobiiformes</taxon>
        <taxon>Gobioidei</taxon>
        <taxon>Gobiidae</taxon>
        <taxon>Gobionellinae</taxon>
        <taxon>Mugilogobius</taxon>
    </lineage>
</organism>
<feature type="compositionally biased region" description="Basic and acidic residues" evidence="1">
    <location>
        <begin position="100"/>
        <end position="110"/>
    </location>
</feature>
<feature type="region of interest" description="Disordered" evidence="1">
    <location>
        <begin position="40"/>
        <end position="196"/>
    </location>
</feature>